<evidence type="ECO:0000313" key="2">
    <source>
        <dbReference type="EMBL" id="OGY79388.1"/>
    </source>
</evidence>
<reference evidence="2 3" key="1">
    <citation type="journal article" date="2016" name="Nat. Commun.">
        <title>Thousands of microbial genomes shed light on interconnected biogeochemical processes in an aquifer system.</title>
        <authorList>
            <person name="Anantharaman K."/>
            <person name="Brown C.T."/>
            <person name="Hug L.A."/>
            <person name="Sharon I."/>
            <person name="Castelle C.J."/>
            <person name="Probst A.J."/>
            <person name="Thomas B.C."/>
            <person name="Singh A."/>
            <person name="Wilkins M.J."/>
            <person name="Karaoz U."/>
            <person name="Brodie E.L."/>
            <person name="Williams K.H."/>
            <person name="Hubbard S.S."/>
            <person name="Banfield J.F."/>
        </authorList>
    </citation>
    <scope>NUCLEOTIDE SEQUENCE [LARGE SCALE GENOMIC DNA]</scope>
</reference>
<name>A0A1G2AR53_9BACT</name>
<keyword evidence="1" id="KW-1133">Transmembrane helix</keyword>
<accession>A0A1G2AR53</accession>
<sequence length="84" mass="9298">MMIYASVAITAIAFSALLYVINKNTTAFDLIFLMVGMSLPLVALILVGTDFYLKEMIPLIVGYAFLCLTAVVMYRRAKKALIQT</sequence>
<keyword evidence="1" id="KW-0812">Transmembrane</keyword>
<keyword evidence="1" id="KW-0472">Membrane</keyword>
<dbReference type="AlphaFoldDB" id="A0A1G2AR53"/>
<feature type="transmembrane region" description="Helical" evidence="1">
    <location>
        <begin position="6"/>
        <end position="21"/>
    </location>
</feature>
<feature type="transmembrane region" description="Helical" evidence="1">
    <location>
        <begin position="28"/>
        <end position="49"/>
    </location>
</feature>
<protein>
    <submittedName>
        <fullName evidence="2">Uncharacterized protein</fullName>
    </submittedName>
</protein>
<dbReference type="EMBL" id="MHKB01000009">
    <property type="protein sequence ID" value="OGY79388.1"/>
    <property type="molecule type" value="Genomic_DNA"/>
</dbReference>
<organism evidence="2 3">
    <name type="scientific">Candidatus Kerfeldbacteria bacterium RIFCSPHIGHO2_02_FULL_42_14</name>
    <dbReference type="NCBI Taxonomy" id="1798540"/>
    <lineage>
        <taxon>Bacteria</taxon>
        <taxon>Candidatus Kerfeldiibacteriota</taxon>
    </lineage>
</organism>
<dbReference type="Proteomes" id="UP000177165">
    <property type="component" value="Unassembled WGS sequence"/>
</dbReference>
<evidence type="ECO:0000313" key="3">
    <source>
        <dbReference type="Proteomes" id="UP000177165"/>
    </source>
</evidence>
<feature type="transmembrane region" description="Helical" evidence="1">
    <location>
        <begin position="55"/>
        <end position="74"/>
    </location>
</feature>
<proteinExistence type="predicted"/>
<gene>
    <name evidence="2" type="ORF">A3B74_00925</name>
</gene>
<evidence type="ECO:0000256" key="1">
    <source>
        <dbReference type="SAM" id="Phobius"/>
    </source>
</evidence>
<comment type="caution">
    <text evidence="2">The sequence shown here is derived from an EMBL/GenBank/DDBJ whole genome shotgun (WGS) entry which is preliminary data.</text>
</comment>